<keyword evidence="3" id="KW-0233">DNA recombination</keyword>
<dbReference type="InterPro" id="IPR010998">
    <property type="entry name" value="Integrase_recombinase_N"/>
</dbReference>
<feature type="domain" description="Tyr recombinase" evidence="4">
    <location>
        <begin position="226"/>
        <end position="415"/>
    </location>
</feature>
<dbReference type="PANTHER" id="PTHR30349:SF64">
    <property type="entry name" value="PROPHAGE INTEGRASE INTD-RELATED"/>
    <property type="match status" value="1"/>
</dbReference>
<comment type="similarity">
    <text evidence="1">Belongs to the 'phage' integrase family.</text>
</comment>
<evidence type="ECO:0000259" key="4">
    <source>
        <dbReference type="PROSITE" id="PS51898"/>
    </source>
</evidence>
<dbReference type="Proteomes" id="UP001206312">
    <property type="component" value="Unassembled WGS sequence"/>
</dbReference>
<keyword evidence="2" id="KW-0238">DNA-binding</keyword>
<evidence type="ECO:0000256" key="1">
    <source>
        <dbReference type="ARBA" id="ARBA00008857"/>
    </source>
</evidence>
<dbReference type="RefSeq" id="WP_252741926.1">
    <property type="nucleotide sequence ID" value="NZ_JAMXIB010000010.1"/>
</dbReference>
<dbReference type="InterPro" id="IPR025269">
    <property type="entry name" value="SAM-like_dom"/>
</dbReference>
<dbReference type="InterPro" id="IPR013762">
    <property type="entry name" value="Integrase-like_cat_sf"/>
</dbReference>
<reference evidence="5 6" key="1">
    <citation type="submission" date="2022-06" db="EMBL/GenBank/DDBJ databases">
        <authorList>
            <person name="Xuan X."/>
        </authorList>
    </citation>
    <scope>NUCLEOTIDE SEQUENCE [LARGE SCALE GENOMIC DNA]</scope>
    <source>
        <strain evidence="5 6">2V75</strain>
    </source>
</reference>
<dbReference type="InterPro" id="IPR011010">
    <property type="entry name" value="DNA_brk_join_enz"/>
</dbReference>
<dbReference type="SUPFAM" id="SSF56349">
    <property type="entry name" value="DNA breaking-rejoining enzymes"/>
    <property type="match status" value="1"/>
</dbReference>
<protein>
    <submittedName>
        <fullName evidence="5">Site-specific integrase</fullName>
    </submittedName>
</protein>
<evidence type="ECO:0000256" key="2">
    <source>
        <dbReference type="ARBA" id="ARBA00023125"/>
    </source>
</evidence>
<dbReference type="InterPro" id="IPR050090">
    <property type="entry name" value="Tyrosine_recombinase_XerCD"/>
</dbReference>
<sequence>MANIKYLVKSKKNPAAIYVRFYQGRGVDITSNTSYIVNPKQWSKRLQQVTNTAGSTLDQVLNPKLKKLKDFIVAEYNEQFADGGNFDKNWLDRTVAKFNNRPKDNLSDPNVFFIPFIEKFIDESKSRINPNTGKIISRRTIQKYETTLVRLKEFELLHKIRIKLWDIDLEFHKAFLSFLKLEGNYGNTTIAKYLTQIKAFCREAKTLGLKVSSEFEHRNFTARAEKTIDVYLKEKEIDLIFKHDFSDNPRLNNARQLMIIGLWTGLRISDLKNIHTYNITNEEIQILDSKKTGGHIIIPIHPQIKSVLLENNGELPKTISDQKFNKYVKEVCEEVGIKEEVIGKKMNPETKRKEKGYYPKYELVTSHTCRRSFATNLYGKLPNQTIMAITNHISEQQFINYVKTTQEEHVERVREYFNRKNK</sequence>
<dbReference type="Pfam" id="PF13102">
    <property type="entry name" value="Phage_int_SAM_5"/>
    <property type="match status" value="1"/>
</dbReference>
<dbReference type="InterPro" id="IPR002104">
    <property type="entry name" value="Integrase_catalytic"/>
</dbReference>
<gene>
    <name evidence="5" type="ORF">NG653_11865</name>
</gene>
<accession>A0ABT1B127</accession>
<organism evidence="5 6">
    <name type="scientific">Robiginitalea marina</name>
    <dbReference type="NCBI Taxonomy" id="2954105"/>
    <lineage>
        <taxon>Bacteria</taxon>
        <taxon>Pseudomonadati</taxon>
        <taxon>Bacteroidota</taxon>
        <taxon>Flavobacteriia</taxon>
        <taxon>Flavobacteriales</taxon>
        <taxon>Flavobacteriaceae</taxon>
        <taxon>Robiginitalea</taxon>
    </lineage>
</organism>
<dbReference type="PANTHER" id="PTHR30349">
    <property type="entry name" value="PHAGE INTEGRASE-RELATED"/>
    <property type="match status" value="1"/>
</dbReference>
<evidence type="ECO:0000313" key="5">
    <source>
        <dbReference type="EMBL" id="MCO5725555.1"/>
    </source>
</evidence>
<dbReference type="Gene3D" id="1.10.150.130">
    <property type="match status" value="1"/>
</dbReference>
<comment type="caution">
    <text evidence="5">The sequence shown here is derived from an EMBL/GenBank/DDBJ whole genome shotgun (WGS) entry which is preliminary data.</text>
</comment>
<evidence type="ECO:0000313" key="6">
    <source>
        <dbReference type="Proteomes" id="UP001206312"/>
    </source>
</evidence>
<dbReference type="Pfam" id="PF00589">
    <property type="entry name" value="Phage_integrase"/>
    <property type="match status" value="1"/>
</dbReference>
<dbReference type="Gene3D" id="1.10.443.10">
    <property type="entry name" value="Intergrase catalytic core"/>
    <property type="match status" value="1"/>
</dbReference>
<dbReference type="EMBL" id="JAMXIB010000010">
    <property type="protein sequence ID" value="MCO5725555.1"/>
    <property type="molecule type" value="Genomic_DNA"/>
</dbReference>
<dbReference type="PROSITE" id="PS51898">
    <property type="entry name" value="TYR_RECOMBINASE"/>
    <property type="match status" value="1"/>
</dbReference>
<proteinExistence type="inferred from homology"/>
<name>A0ABT1B127_9FLAO</name>
<evidence type="ECO:0000256" key="3">
    <source>
        <dbReference type="ARBA" id="ARBA00023172"/>
    </source>
</evidence>
<keyword evidence="6" id="KW-1185">Reference proteome</keyword>